<evidence type="ECO:0000313" key="2">
    <source>
        <dbReference type="EMBL" id="MDJ1651067.1"/>
    </source>
</evidence>
<dbReference type="InterPro" id="IPR003779">
    <property type="entry name" value="CMD-like"/>
</dbReference>
<dbReference type="EMBL" id="JASJEU010000019">
    <property type="protein sequence ID" value="MDJ1651067.1"/>
    <property type="molecule type" value="Genomic_DNA"/>
</dbReference>
<keyword evidence="3" id="KW-1185">Reference proteome</keyword>
<dbReference type="Gene3D" id="1.20.1290.10">
    <property type="entry name" value="AhpD-like"/>
    <property type="match status" value="1"/>
</dbReference>
<dbReference type="SUPFAM" id="SSF69118">
    <property type="entry name" value="AhpD-like"/>
    <property type="match status" value="1"/>
</dbReference>
<feature type="domain" description="Carboxymuconolactone decarboxylase-like" evidence="1">
    <location>
        <begin position="31"/>
        <end position="119"/>
    </location>
</feature>
<comment type="caution">
    <text evidence="2">The sequence shown here is derived from an EMBL/GenBank/DDBJ whole genome shotgun (WGS) entry which is preliminary data.</text>
</comment>
<gene>
    <name evidence="2" type="ORF">QNJ86_09675</name>
</gene>
<dbReference type="Proteomes" id="UP001232750">
    <property type="component" value="Unassembled WGS sequence"/>
</dbReference>
<accession>A0ABT7DNU0</accession>
<reference evidence="2 3" key="1">
    <citation type="submission" date="2023-05" db="EMBL/GenBank/DDBJ databases">
        <title>Gordonibacter KGMB12511T sp. nov., isolated from faeces of healthy Korean.</title>
        <authorList>
            <person name="Kim H.S."/>
            <person name="Kim J.-S."/>
            <person name="Suh M.K."/>
            <person name="Eom M.K."/>
            <person name="Do H.E."/>
            <person name="Lee J.-S."/>
        </authorList>
    </citation>
    <scope>NUCLEOTIDE SEQUENCE [LARGE SCALE GENOMIC DNA]</scope>
    <source>
        <strain evidence="2 3">KGMB12511</strain>
    </source>
</reference>
<organism evidence="2 3">
    <name type="scientific">Gordonibacter faecis</name>
    <dbReference type="NCBI Taxonomy" id="3047475"/>
    <lineage>
        <taxon>Bacteria</taxon>
        <taxon>Bacillati</taxon>
        <taxon>Actinomycetota</taxon>
        <taxon>Coriobacteriia</taxon>
        <taxon>Eggerthellales</taxon>
        <taxon>Eggerthellaceae</taxon>
        <taxon>Gordonibacter</taxon>
    </lineage>
</organism>
<dbReference type="InterPro" id="IPR029032">
    <property type="entry name" value="AhpD-like"/>
</dbReference>
<feature type="domain" description="Carboxymuconolactone decarboxylase-like" evidence="1">
    <location>
        <begin position="174"/>
        <end position="255"/>
    </location>
</feature>
<dbReference type="PANTHER" id="PTHR33570">
    <property type="entry name" value="4-CARBOXYMUCONOLACTONE DECARBOXYLASE FAMILY PROTEIN"/>
    <property type="match status" value="1"/>
</dbReference>
<dbReference type="PANTHER" id="PTHR33570:SF2">
    <property type="entry name" value="CARBOXYMUCONOLACTONE DECARBOXYLASE-LIKE DOMAIN-CONTAINING PROTEIN"/>
    <property type="match status" value="1"/>
</dbReference>
<evidence type="ECO:0000313" key="3">
    <source>
        <dbReference type="Proteomes" id="UP001232750"/>
    </source>
</evidence>
<evidence type="ECO:0000259" key="1">
    <source>
        <dbReference type="Pfam" id="PF02627"/>
    </source>
</evidence>
<protein>
    <submittedName>
        <fullName evidence="2">Carboxymuconolactone decarboxylase family protein</fullName>
    </submittedName>
</protein>
<dbReference type="Pfam" id="PF02627">
    <property type="entry name" value="CMD"/>
    <property type="match status" value="2"/>
</dbReference>
<name>A0ABT7DNU0_9ACTN</name>
<proteinExistence type="predicted"/>
<dbReference type="InterPro" id="IPR052512">
    <property type="entry name" value="4CMD/NDH-1_regulator"/>
</dbReference>
<dbReference type="RefSeq" id="WP_283832411.1">
    <property type="nucleotide sequence ID" value="NZ_JASJEU010000019.1"/>
</dbReference>
<sequence>MQPEPNFTDAAREFRGKLFPGYASPFIETDPEFIERFDNFVFGEVANADDAGGSDLDDRTRLMAILAAIIGCQGELAFQAMVPAALEVGVTPVELKEIIYQSMAYLGMGRALPFLRIANDVLTARGVKLPLPGQATTEATARRAAGNDIQVELFGEQMRESWERAPEEISHIDRWLAANCFGDWYTRTGLDLQQREMITLCFLAAQGGCEPQLKAHIGANLRIGNDRVFLIKIVSQLVPYLGYPRCLNALRCIEEAADC</sequence>